<reference evidence="2 3" key="1">
    <citation type="journal article" date="2015" name="Stand. Genomic Sci.">
        <title>Genomic Encyclopedia of Bacterial and Archaeal Type Strains, Phase III: the genomes of soil and plant-associated and newly described type strains.</title>
        <authorList>
            <person name="Whitman W.B."/>
            <person name="Woyke T."/>
            <person name="Klenk H.P."/>
            <person name="Zhou Y."/>
            <person name="Lilburn T.G."/>
            <person name="Beck B.J."/>
            <person name="De Vos P."/>
            <person name="Vandamme P."/>
            <person name="Eisen J.A."/>
            <person name="Garrity G."/>
            <person name="Hugenholtz P."/>
            <person name="Kyrpides N.C."/>
        </authorList>
    </citation>
    <scope>NUCLEOTIDE SEQUENCE [LARGE SCALE GENOMIC DNA]</scope>
    <source>
        <strain evidence="2 3">CGMCC 1.10685</strain>
    </source>
</reference>
<accession>A0A562PJX3</accession>
<evidence type="ECO:0000313" key="3">
    <source>
        <dbReference type="Proteomes" id="UP000315112"/>
    </source>
</evidence>
<evidence type="ECO:0000313" key="4">
    <source>
        <dbReference type="Proteomes" id="UP000437862"/>
    </source>
</evidence>
<dbReference type="OrthoDB" id="1523296at2"/>
<dbReference type="EMBL" id="VLKW01000008">
    <property type="protein sequence ID" value="TWI44751.1"/>
    <property type="molecule type" value="Genomic_DNA"/>
</dbReference>
<dbReference type="Proteomes" id="UP000315112">
    <property type="component" value="Unassembled WGS sequence"/>
</dbReference>
<keyword evidence="4" id="KW-1185">Reference proteome</keyword>
<name>A0A562PJX3_9BURK</name>
<dbReference type="EMBL" id="CP046904">
    <property type="protein sequence ID" value="QGZ42215.1"/>
    <property type="molecule type" value="Genomic_DNA"/>
</dbReference>
<evidence type="ECO:0000313" key="1">
    <source>
        <dbReference type="EMBL" id="QGZ42215.1"/>
    </source>
</evidence>
<dbReference type="NCBIfam" id="TIGR03347">
    <property type="entry name" value="VI_chp_1"/>
    <property type="match status" value="1"/>
</dbReference>
<reference evidence="1 4" key="3">
    <citation type="submission" date="2019-12" db="EMBL/GenBank/DDBJ databases">
        <title>Draft Genome Sequences of Six Type Strains of the Genus Massilia.</title>
        <authorList>
            <person name="Miess H."/>
            <person name="Frediansyah A."/>
            <person name="Goeker M."/>
            <person name="Gross H."/>
        </authorList>
    </citation>
    <scope>NUCLEOTIDE SEQUENCE [LARGE SCALE GENOMIC DNA]</scope>
    <source>
        <strain evidence="1 4">DSM 26639</strain>
    </source>
</reference>
<organism evidence="2 3">
    <name type="scientific">Pseudoduganella flava</name>
    <dbReference type="NCBI Taxonomy" id="871742"/>
    <lineage>
        <taxon>Bacteria</taxon>
        <taxon>Pseudomonadati</taxon>
        <taxon>Pseudomonadota</taxon>
        <taxon>Betaproteobacteria</taxon>
        <taxon>Burkholderiales</taxon>
        <taxon>Oxalobacteraceae</taxon>
        <taxon>Telluria group</taxon>
        <taxon>Pseudoduganella</taxon>
    </lineage>
</organism>
<gene>
    <name evidence="1" type="primary">tssG</name>
    <name evidence="1" type="ORF">GO485_26360</name>
    <name evidence="2" type="ORF">IP92_03921</name>
</gene>
<evidence type="ECO:0000313" key="2">
    <source>
        <dbReference type="EMBL" id="TWI44751.1"/>
    </source>
</evidence>
<sequence>MQAPAWRHPTGLIRALFDRPHSFAFFQAVRLLDAWLRPSPLEHALRFRNSVSLGFPAGQIETLVSDGTRIHLTPAFIGFLGIKGALPYFYTEAIAAQVHGERSDASRAFLDCFSQRSVLLFYRAWEKCHVEYRLGKDGRAALLTMQLCLAGLPRHAGTAALPVEVAAHHAPSIGQQPVCAELLTAILREHFRVPIRLEPFVDVWETLAPSELSVLGERNCRLGDVVLGSRYRTRSSCVRLWLGPLSRIELDHFLPEAPGGEALAAMLALFAVPALRYEIRLILRAQDVKPIVLDRSWRLGYASFLVTSRSANDRHETRYLIELL</sequence>
<reference evidence="2" key="2">
    <citation type="submission" date="2019-07" db="EMBL/GenBank/DDBJ databases">
        <authorList>
            <person name="Whitman W."/>
            <person name="Huntemann M."/>
            <person name="Clum A."/>
            <person name="Pillay M."/>
            <person name="Palaniappan K."/>
            <person name="Varghese N."/>
            <person name="Mikhailova N."/>
            <person name="Stamatis D."/>
            <person name="Reddy T."/>
            <person name="Daum C."/>
            <person name="Shapiro N."/>
            <person name="Ivanova N."/>
            <person name="Kyrpides N."/>
            <person name="Woyke T."/>
        </authorList>
    </citation>
    <scope>NUCLEOTIDE SEQUENCE</scope>
    <source>
        <strain evidence="2">CGMCC 1.10685</strain>
    </source>
</reference>
<dbReference type="PANTHER" id="PTHR35564:SF4">
    <property type="entry name" value="CYTOPLASMIC PROTEIN"/>
    <property type="match status" value="1"/>
</dbReference>
<dbReference type="AlphaFoldDB" id="A0A562PJX3"/>
<proteinExistence type="predicted"/>
<dbReference type="PANTHER" id="PTHR35564">
    <property type="match status" value="1"/>
</dbReference>
<dbReference type="InterPro" id="IPR010732">
    <property type="entry name" value="T6SS_TssG-like"/>
</dbReference>
<dbReference type="Proteomes" id="UP000437862">
    <property type="component" value="Chromosome"/>
</dbReference>
<dbReference type="RefSeq" id="WP_145878195.1">
    <property type="nucleotide sequence ID" value="NZ_CP046904.1"/>
</dbReference>
<protein>
    <submittedName>
        <fullName evidence="1">Type VI secretion system baseplate subunit TssG</fullName>
    </submittedName>
    <submittedName>
        <fullName evidence="2">Type VI secretion system protein ImpH</fullName>
    </submittedName>
</protein>
<dbReference type="Pfam" id="PF06996">
    <property type="entry name" value="T6SS_TssG"/>
    <property type="match status" value="1"/>
</dbReference>